<organism evidence="6 7">
    <name type="scientific">Cuscuta campestris</name>
    <dbReference type="NCBI Taxonomy" id="132261"/>
    <lineage>
        <taxon>Eukaryota</taxon>
        <taxon>Viridiplantae</taxon>
        <taxon>Streptophyta</taxon>
        <taxon>Embryophyta</taxon>
        <taxon>Tracheophyta</taxon>
        <taxon>Spermatophyta</taxon>
        <taxon>Magnoliopsida</taxon>
        <taxon>eudicotyledons</taxon>
        <taxon>Gunneridae</taxon>
        <taxon>Pentapetalae</taxon>
        <taxon>asterids</taxon>
        <taxon>lamiids</taxon>
        <taxon>Solanales</taxon>
        <taxon>Convolvulaceae</taxon>
        <taxon>Cuscuteae</taxon>
        <taxon>Cuscuta</taxon>
        <taxon>Cuscuta subgen. Grammica</taxon>
        <taxon>Cuscuta sect. Cleistogrammica</taxon>
    </lineage>
</organism>
<feature type="domain" description="DRBM" evidence="5">
    <location>
        <begin position="1"/>
        <end position="70"/>
    </location>
</feature>
<keyword evidence="2 3" id="KW-0694">RNA-binding</keyword>
<keyword evidence="1" id="KW-0677">Repeat</keyword>
<proteinExistence type="predicted"/>
<evidence type="ECO:0000256" key="4">
    <source>
        <dbReference type="SAM" id="MobiDB-lite"/>
    </source>
</evidence>
<evidence type="ECO:0000313" key="7">
    <source>
        <dbReference type="Proteomes" id="UP000595140"/>
    </source>
</evidence>
<keyword evidence="7" id="KW-1185">Reference proteome</keyword>
<dbReference type="GO" id="GO:0003725">
    <property type="term" value="F:double-stranded RNA binding"/>
    <property type="evidence" value="ECO:0007669"/>
    <property type="project" value="InterPro"/>
</dbReference>
<evidence type="ECO:0000259" key="5">
    <source>
        <dbReference type="PROSITE" id="PS50137"/>
    </source>
</evidence>
<dbReference type="SUPFAM" id="SSF54768">
    <property type="entry name" value="dsRNA-binding domain-like"/>
    <property type="match status" value="2"/>
</dbReference>
<dbReference type="PROSITE" id="PS50137">
    <property type="entry name" value="DS_RBD"/>
    <property type="match status" value="2"/>
</dbReference>
<accession>A0A484KRV6</accession>
<dbReference type="CDD" id="cd19908">
    <property type="entry name" value="DSRM_AtDRB-like_rpt2"/>
    <property type="match status" value="1"/>
</dbReference>
<dbReference type="FunFam" id="3.30.160.20:FF:000036">
    <property type="entry name" value="Double-stranded RNA-binding protein 2"/>
    <property type="match status" value="2"/>
</dbReference>
<evidence type="ECO:0000256" key="2">
    <source>
        <dbReference type="ARBA" id="ARBA00022884"/>
    </source>
</evidence>
<dbReference type="InterPro" id="IPR014720">
    <property type="entry name" value="dsRBD_dom"/>
</dbReference>
<evidence type="ECO:0000256" key="1">
    <source>
        <dbReference type="ARBA" id="ARBA00022737"/>
    </source>
</evidence>
<protein>
    <recommendedName>
        <fullName evidence="5">DRBM domain-containing protein</fullName>
    </recommendedName>
</protein>
<dbReference type="CDD" id="cd19907">
    <property type="entry name" value="DSRM_AtDRB-like_rpt1"/>
    <property type="match status" value="1"/>
</dbReference>
<sequence>MYKNQLQELAQRSCFNLPSYSCIREGPDHAPRFKATVNFNGETFESPQYCTTLRQAEHSAAEVALNALANRGSSNSLAARILDETGVYKNLLQEVSQRVGASLPAYTTFRSGLGHLPVFTGTVELAGVIFRGEPAKNKKQAEKNAAMSAWSSLKLLAQQSESSMPPDRGRNDEQEHVTVARALHKFLIKAKLARIPFPINFSAPTPRPSNNTQQVTATTSKILPLICPRTVTHNRPLSPGCLRPTSAQTRPNLAEKFPAASAAPYIPIRHFGPHHRVAPPVTIRSAIPVFSAPPLPQSPKVVGPAMPGMAPSVSIRHVAPVNATPPPVRAEELSNAKELSSSKALPDKSPEIRVHDQQPKPASERAEEPPGNLGTVSEEKQVAVKEEKQQQGEEKQEIEELKQLKI</sequence>
<dbReference type="OrthoDB" id="5988181at2759"/>
<dbReference type="Gene3D" id="3.30.160.20">
    <property type="match status" value="2"/>
</dbReference>
<dbReference type="AlphaFoldDB" id="A0A484KRV6"/>
<dbReference type="PANTHER" id="PTHR46031">
    <property type="match status" value="1"/>
</dbReference>
<reference evidence="6 7" key="1">
    <citation type="submission" date="2018-04" db="EMBL/GenBank/DDBJ databases">
        <authorList>
            <person name="Vogel A."/>
        </authorList>
    </citation>
    <scope>NUCLEOTIDE SEQUENCE [LARGE SCALE GENOMIC DNA]</scope>
</reference>
<dbReference type="SMART" id="SM00358">
    <property type="entry name" value="DSRM"/>
    <property type="match status" value="2"/>
</dbReference>
<dbReference type="Proteomes" id="UP000595140">
    <property type="component" value="Unassembled WGS sequence"/>
</dbReference>
<evidence type="ECO:0000256" key="3">
    <source>
        <dbReference type="PROSITE-ProRule" id="PRU00266"/>
    </source>
</evidence>
<dbReference type="InterPro" id="IPR044450">
    <property type="entry name" value="AtDRB-like_DSRM_1"/>
</dbReference>
<dbReference type="EMBL" id="OOIL02000426">
    <property type="protein sequence ID" value="VFQ64782.1"/>
    <property type="molecule type" value="Genomic_DNA"/>
</dbReference>
<feature type="region of interest" description="Disordered" evidence="4">
    <location>
        <begin position="324"/>
        <end position="406"/>
    </location>
</feature>
<feature type="compositionally biased region" description="Basic and acidic residues" evidence="4">
    <location>
        <begin position="345"/>
        <end position="368"/>
    </location>
</feature>
<feature type="domain" description="DRBM" evidence="5">
    <location>
        <begin position="87"/>
        <end position="155"/>
    </location>
</feature>
<dbReference type="Pfam" id="PF00035">
    <property type="entry name" value="dsrm"/>
    <property type="match status" value="2"/>
</dbReference>
<dbReference type="PANTHER" id="PTHR46031:SF26">
    <property type="entry name" value="DOUBLE-STRANDED RNA-BINDING PROTEIN 2"/>
    <property type="match status" value="1"/>
</dbReference>
<name>A0A484KRV6_9ASTE</name>
<evidence type="ECO:0000313" key="6">
    <source>
        <dbReference type="EMBL" id="VFQ64782.1"/>
    </source>
</evidence>
<dbReference type="InterPro" id="IPR044451">
    <property type="entry name" value="AtDRB-like_DSRM_2"/>
</dbReference>
<gene>
    <name evidence="6" type="ORF">CCAM_LOCUS6558</name>
</gene>
<feature type="compositionally biased region" description="Basic and acidic residues" evidence="4">
    <location>
        <begin position="377"/>
        <end position="406"/>
    </location>
</feature>